<dbReference type="Proteomes" id="UP001392437">
    <property type="component" value="Unassembled WGS sequence"/>
</dbReference>
<dbReference type="AlphaFoldDB" id="A0AAW0QV35"/>
<organism evidence="2 3">
    <name type="scientific">Apiospora kogelbergensis</name>
    <dbReference type="NCBI Taxonomy" id="1337665"/>
    <lineage>
        <taxon>Eukaryota</taxon>
        <taxon>Fungi</taxon>
        <taxon>Dikarya</taxon>
        <taxon>Ascomycota</taxon>
        <taxon>Pezizomycotina</taxon>
        <taxon>Sordariomycetes</taxon>
        <taxon>Xylariomycetidae</taxon>
        <taxon>Amphisphaeriales</taxon>
        <taxon>Apiosporaceae</taxon>
        <taxon>Apiospora</taxon>
    </lineage>
</organism>
<accession>A0AAW0QV35</accession>
<evidence type="ECO:0000313" key="3">
    <source>
        <dbReference type="Proteomes" id="UP001392437"/>
    </source>
</evidence>
<dbReference type="EMBL" id="JAQQWP010000006">
    <property type="protein sequence ID" value="KAK8114076.1"/>
    <property type="molecule type" value="Genomic_DNA"/>
</dbReference>
<keyword evidence="3" id="KW-1185">Reference proteome</keyword>
<protein>
    <submittedName>
        <fullName evidence="2">Zinc finger domain protein</fullName>
    </submittedName>
</protein>
<evidence type="ECO:0000256" key="1">
    <source>
        <dbReference type="SAM" id="MobiDB-lite"/>
    </source>
</evidence>
<sequence>MSAPTPPKAMSSRLLTMKFMQRAAASAPSPPATSPKGEEQSLKRRKVSHESIANAPVDVMVNQQAIQAAIDEGEKKREEAIVKHAAELGDARWVLDVPESPINSPRQVKAPLNVVQVGYAQIDFPDATEHDTDSPGDSFEKGHLLRRYNMDKKTVGSMVPQSRDRSSYAYV</sequence>
<evidence type="ECO:0000313" key="2">
    <source>
        <dbReference type="EMBL" id="KAK8114076.1"/>
    </source>
</evidence>
<comment type="caution">
    <text evidence="2">The sequence shown here is derived from an EMBL/GenBank/DDBJ whole genome shotgun (WGS) entry which is preliminary data.</text>
</comment>
<reference evidence="2 3" key="1">
    <citation type="submission" date="2023-01" db="EMBL/GenBank/DDBJ databases">
        <title>Analysis of 21 Apiospora genomes using comparative genomics revels a genus with tremendous synthesis potential of carbohydrate active enzymes and secondary metabolites.</title>
        <authorList>
            <person name="Sorensen T."/>
        </authorList>
    </citation>
    <scope>NUCLEOTIDE SEQUENCE [LARGE SCALE GENOMIC DNA]</scope>
    <source>
        <strain evidence="2 3">CBS 117206</strain>
    </source>
</reference>
<proteinExistence type="predicted"/>
<name>A0AAW0QV35_9PEZI</name>
<feature type="region of interest" description="Disordered" evidence="1">
    <location>
        <begin position="20"/>
        <end position="51"/>
    </location>
</feature>
<gene>
    <name evidence="2" type="ORF">PG999_006145</name>
</gene>